<gene>
    <name evidence="5" type="ordered locus">RUM_08680</name>
</gene>
<comment type="function">
    <text evidence="4">Catalyzes the reversible epimerization of cellobiose to 4-O-beta-D-glucopyranosyl-D-mannose (Glc-Man).</text>
</comment>
<reference evidence="5" key="2">
    <citation type="submission" date="2010-03" db="EMBL/GenBank/DDBJ databases">
        <authorList>
            <person name="Pajon A."/>
        </authorList>
    </citation>
    <scope>NUCLEOTIDE SEQUENCE</scope>
    <source>
        <strain evidence="5">Type strain: 18P13</strain>
    </source>
</reference>
<comment type="similarity">
    <text evidence="2">Belongs to the N-acylglucosamine 2-epimerase family.</text>
</comment>
<name>D4LBQ1_RUMC1</name>
<proteinExistence type="inferred from homology"/>
<comment type="catalytic activity">
    <reaction evidence="1 4">
        <text>D-cellobiose = beta-D-glucosyl-(1-&gt;4)-D-mannopyranose</text>
        <dbReference type="Rhea" id="RHEA:23384"/>
        <dbReference type="ChEBI" id="CHEBI:17057"/>
        <dbReference type="ChEBI" id="CHEBI:47931"/>
        <dbReference type="EC" id="5.1.3.11"/>
    </reaction>
</comment>
<dbReference type="BioCyc" id="RCHA213810:RUM_RS04190-MONOMER"/>
<evidence type="ECO:0000256" key="1">
    <source>
        <dbReference type="ARBA" id="ARBA00001470"/>
    </source>
</evidence>
<evidence type="ECO:0000313" key="6">
    <source>
        <dbReference type="Proteomes" id="UP000007054"/>
    </source>
</evidence>
<organism evidence="5 6">
    <name type="scientific">Ruminococcus champanellensis (strain DSM 18848 / JCM 17042 / KCTC 15320 / 18P13)</name>
    <dbReference type="NCBI Taxonomy" id="213810"/>
    <lineage>
        <taxon>Bacteria</taxon>
        <taxon>Bacillati</taxon>
        <taxon>Bacillota</taxon>
        <taxon>Clostridia</taxon>
        <taxon>Eubacteriales</taxon>
        <taxon>Oscillospiraceae</taxon>
        <taxon>Ruminococcus</taxon>
    </lineage>
</organism>
<dbReference type="SMR" id="D4LBQ1"/>
<dbReference type="PATRIC" id="fig|213810.4.peg.781"/>
<protein>
    <recommendedName>
        <fullName evidence="4">Cellobiose 2-epimerase</fullName>
        <shortName evidence="4">CE</shortName>
        <ecNumber evidence="4">5.1.3.11</ecNumber>
    </recommendedName>
</protein>
<dbReference type="InterPro" id="IPR010819">
    <property type="entry name" value="AGE/CE"/>
</dbReference>
<dbReference type="SUPFAM" id="SSF48208">
    <property type="entry name" value="Six-hairpin glycosidases"/>
    <property type="match status" value="1"/>
</dbReference>
<reference evidence="5" key="1">
    <citation type="submission" date="2010-03" db="EMBL/GenBank/DDBJ databases">
        <title>The genome sequence of Ruminococcus sp. 18P13.</title>
        <authorList>
            <consortium name="metaHIT consortium -- http://www.metahit.eu/"/>
            <person name="Pajon A."/>
            <person name="Turner K."/>
            <person name="Parkhill J."/>
            <person name="Bernalier A."/>
        </authorList>
    </citation>
    <scope>NUCLEOTIDE SEQUENCE [LARGE SCALE GENOMIC DNA]</scope>
    <source>
        <strain evidence="5">Type strain: 18P13</strain>
    </source>
</reference>
<dbReference type="Proteomes" id="UP000007054">
    <property type="component" value="Chromosome"/>
</dbReference>
<evidence type="ECO:0000256" key="2">
    <source>
        <dbReference type="ARBA" id="ARBA00008558"/>
    </source>
</evidence>
<dbReference type="EC" id="5.1.3.11" evidence="4"/>
<dbReference type="HAMAP" id="MF_00929">
    <property type="entry name" value="Cellobiose_2_epim"/>
    <property type="match status" value="1"/>
</dbReference>
<dbReference type="InterPro" id="IPR028584">
    <property type="entry name" value="Cellobiose_2_epim"/>
</dbReference>
<dbReference type="InterPro" id="IPR008928">
    <property type="entry name" value="6-hairpin_glycosidase_sf"/>
</dbReference>
<dbReference type="GO" id="GO:0047736">
    <property type="term" value="F:cellobiose epimerase activity"/>
    <property type="evidence" value="ECO:0007669"/>
    <property type="project" value="UniProtKB-UniRule"/>
</dbReference>
<accession>D4LBQ1</accession>
<sequence length="397" mass="45524">MIEQGRALAADCRRELTEHILPFWNQLSDPRGGFYGRMDAALKLYPDAPKGVILHARILWAYSSAYLALQDPALLEHAAHAYRFLRTCCYDKAYGGMFWSVTAQGEPCDTIKHTYNQAFCIYGLCAYYRASGDVTALELAEKLFDTIEKKTPDAYGYGEAFTRDWQPADNEALSENGLSAVKTMNTVLHLVEAYTELYRVTRREQVAQRLRWLLDLTRNRIYDPERCALRVFFDGQWNEIGDVYSYGHDIEASWLLTRACDVLEDETYTAAFAEIAVRIAGKIQSCALEQGALNDEYAAGNINKKRVWWVEAEGVVGFLNAYQLSGDPAFFRTAQQLWRYIRTYQIDRREGGEWHAEVAFDNVPMQVFDMAGPWKCPYHNSRMCLETMQRIRAMTQG</sequence>
<dbReference type="PANTHER" id="PTHR15108">
    <property type="entry name" value="N-ACYLGLUCOSAMINE-2-EPIMERASE"/>
    <property type="match status" value="1"/>
</dbReference>
<dbReference type="AlphaFoldDB" id="D4LBQ1"/>
<evidence type="ECO:0000313" key="5">
    <source>
        <dbReference type="EMBL" id="CBL17046.1"/>
    </source>
</evidence>
<dbReference type="STRING" id="213810.RUM_08680"/>
<keyword evidence="6" id="KW-1185">Reference proteome</keyword>
<dbReference type="Pfam" id="PF07221">
    <property type="entry name" value="GlcNAc_2-epim"/>
    <property type="match status" value="1"/>
</dbReference>
<dbReference type="HOGENOM" id="CLU_046651_3_0_9"/>
<keyword evidence="3 4" id="KW-0413">Isomerase</keyword>
<evidence type="ECO:0000256" key="4">
    <source>
        <dbReference type="HAMAP-Rule" id="MF_00929"/>
    </source>
</evidence>
<dbReference type="Gene3D" id="1.50.10.10">
    <property type="match status" value="1"/>
</dbReference>
<dbReference type="EMBL" id="FP929052">
    <property type="protein sequence ID" value="CBL17046.1"/>
    <property type="molecule type" value="Genomic_DNA"/>
</dbReference>
<dbReference type="InterPro" id="IPR012341">
    <property type="entry name" value="6hp_glycosidase-like_sf"/>
</dbReference>
<evidence type="ECO:0000256" key="3">
    <source>
        <dbReference type="ARBA" id="ARBA00023235"/>
    </source>
</evidence>
<dbReference type="GO" id="GO:0005975">
    <property type="term" value="P:carbohydrate metabolic process"/>
    <property type="evidence" value="ECO:0007669"/>
    <property type="project" value="InterPro"/>
</dbReference>
<dbReference type="KEGG" id="rch:RUM_08680"/>
<comment type="similarity">
    <text evidence="4">Belongs to the cellobiose 2-epimerase family.</text>
</comment>